<dbReference type="GeneTree" id="ENSGT00940000158602"/>
<evidence type="ECO:0000256" key="1">
    <source>
        <dbReference type="ARBA" id="ARBA00022574"/>
    </source>
</evidence>
<dbReference type="Ensembl" id="ENSSMAT00000042803.1">
    <property type="protein sequence ID" value="ENSSMAP00000054033.1"/>
    <property type="gene ID" value="ENSSMAG00000012503.2"/>
</dbReference>
<reference evidence="5" key="1">
    <citation type="submission" date="2023-05" db="EMBL/GenBank/DDBJ databases">
        <title>High-quality long-read genome of Scophthalmus maximus.</title>
        <authorList>
            <person name="Lien S."/>
            <person name="Martinez P."/>
        </authorList>
    </citation>
    <scope>NUCLEOTIDE SEQUENCE [LARGE SCALE GENOMIC DNA]</scope>
</reference>
<dbReference type="PROSITE" id="PS50294">
    <property type="entry name" value="WD_REPEATS_REGION"/>
    <property type="match status" value="4"/>
</dbReference>
<feature type="repeat" description="WD" evidence="3">
    <location>
        <begin position="205"/>
        <end position="247"/>
    </location>
</feature>
<evidence type="ECO:0000256" key="2">
    <source>
        <dbReference type="ARBA" id="ARBA00022737"/>
    </source>
</evidence>
<feature type="compositionally biased region" description="Low complexity" evidence="4">
    <location>
        <begin position="146"/>
        <end position="160"/>
    </location>
</feature>
<dbReference type="InterPro" id="IPR019775">
    <property type="entry name" value="WD40_repeat_CS"/>
</dbReference>
<dbReference type="Pfam" id="PF00400">
    <property type="entry name" value="WD40"/>
    <property type="match status" value="7"/>
</dbReference>
<evidence type="ECO:0000313" key="6">
    <source>
        <dbReference type="Proteomes" id="UP000694558"/>
    </source>
</evidence>
<dbReference type="PROSITE" id="PS00678">
    <property type="entry name" value="WD_REPEATS_1"/>
    <property type="match status" value="2"/>
</dbReference>
<evidence type="ECO:0000313" key="5">
    <source>
        <dbReference type="Ensembl" id="ENSSMAP00000054033.1"/>
    </source>
</evidence>
<organism evidence="5 6">
    <name type="scientific">Scophthalmus maximus</name>
    <name type="common">Turbot</name>
    <name type="synonym">Psetta maxima</name>
    <dbReference type="NCBI Taxonomy" id="52904"/>
    <lineage>
        <taxon>Eukaryota</taxon>
        <taxon>Metazoa</taxon>
        <taxon>Chordata</taxon>
        <taxon>Craniata</taxon>
        <taxon>Vertebrata</taxon>
        <taxon>Euteleostomi</taxon>
        <taxon>Actinopterygii</taxon>
        <taxon>Neopterygii</taxon>
        <taxon>Teleostei</taxon>
        <taxon>Neoteleostei</taxon>
        <taxon>Acanthomorphata</taxon>
        <taxon>Carangaria</taxon>
        <taxon>Pleuronectiformes</taxon>
        <taxon>Pleuronectoidei</taxon>
        <taxon>Scophthalmidae</taxon>
        <taxon>Scophthalmus</taxon>
    </lineage>
</organism>
<feature type="repeat" description="WD" evidence="3">
    <location>
        <begin position="55"/>
        <end position="97"/>
    </location>
</feature>
<reference evidence="5" key="2">
    <citation type="submission" date="2025-08" db="UniProtKB">
        <authorList>
            <consortium name="Ensembl"/>
        </authorList>
    </citation>
    <scope>IDENTIFICATION</scope>
</reference>
<dbReference type="SUPFAM" id="SSF50974">
    <property type="entry name" value="Nitrous oxide reductase, N-terminal domain"/>
    <property type="match status" value="1"/>
</dbReference>
<dbReference type="CDD" id="cd00200">
    <property type="entry name" value="WD40"/>
    <property type="match status" value="1"/>
</dbReference>
<dbReference type="PANTHER" id="PTHR44464">
    <property type="entry name" value="WD REPEAT-CONTAINING PROTEIN 17"/>
    <property type="match status" value="1"/>
</dbReference>
<gene>
    <name evidence="5" type="primary">wdr17</name>
</gene>
<feature type="region of interest" description="Disordered" evidence="4">
    <location>
        <begin position="143"/>
        <end position="172"/>
    </location>
</feature>
<dbReference type="SUPFAM" id="SSF50998">
    <property type="entry name" value="Quinoprotein alcohol dehydrogenase-like"/>
    <property type="match status" value="1"/>
</dbReference>
<dbReference type="InterPro" id="IPR001680">
    <property type="entry name" value="WD40_rpt"/>
</dbReference>
<dbReference type="SMART" id="SM00320">
    <property type="entry name" value="WD40"/>
    <property type="match status" value="8"/>
</dbReference>
<dbReference type="InterPro" id="IPR020472">
    <property type="entry name" value="WD40_PAC1"/>
</dbReference>
<evidence type="ECO:0000256" key="4">
    <source>
        <dbReference type="SAM" id="MobiDB-lite"/>
    </source>
</evidence>
<dbReference type="PRINTS" id="PR00320">
    <property type="entry name" value="GPROTEINBRPT"/>
</dbReference>
<dbReference type="AlphaFoldDB" id="A0A8D3D3C5"/>
<dbReference type="Gene3D" id="2.130.10.10">
    <property type="entry name" value="YVTN repeat-like/Quinoprotein amine dehydrogenase"/>
    <property type="match status" value="3"/>
</dbReference>
<accession>A0A8D3D3C5</accession>
<dbReference type="InterPro" id="IPR011047">
    <property type="entry name" value="Quinoprotein_ADH-like_sf"/>
</dbReference>
<dbReference type="PANTHER" id="PTHR44464:SF1">
    <property type="entry name" value="WD REPEAT-CONTAINING PROTEIN 17"/>
    <property type="match status" value="1"/>
</dbReference>
<dbReference type="InterPro" id="IPR011045">
    <property type="entry name" value="N2O_reductase_N"/>
</dbReference>
<keyword evidence="1 3" id="KW-0853">WD repeat</keyword>
<evidence type="ECO:0008006" key="7">
    <source>
        <dbReference type="Google" id="ProtNLM"/>
    </source>
</evidence>
<protein>
    <recommendedName>
        <fullName evidence="7">WD repeat-containing protein 17</fullName>
    </recommendedName>
</protein>
<keyword evidence="2" id="KW-0677">Repeat</keyword>
<dbReference type="PROSITE" id="PS50082">
    <property type="entry name" value="WD_REPEATS_2"/>
    <property type="match status" value="4"/>
</dbReference>
<name>A0A8D3D3C5_SCOMX</name>
<proteinExistence type="predicted"/>
<sequence>MAKVKQVGLLAAGCQPWNKDVCAASGDRFAYCATLAIYIYQLDQQYNEYKLRSIMSEHKKTITAISWCSDNPDLFASASADNLLIVWNVAEQKAVARLDNTKDSQVGVLRVWNVSRSTPLDSFKLKKTGFHALHVLNSPLNKKAPSFSSNSKSQHTSSTSEAVPPPTLSQNRSFSLPPGHAVCCFMDGGVGLYDMGAKKWDFLRDLGHVETIFDCKFKPDDPNLLATASFDGTIKIWDTNTLTAVNTSPGNEGVVYSLSWAPGDLNCIAGATSRNGAFIWDVRKEKIITRFNEHGKNGIFCISWSHKDSKRIATCSGDGFCIIRTIDGKILHKYKHPAAVFGCDWSQNNKDMIATGCEDKNVRVYYLATSSDQPLKVFTGHLAKVFHVRWSPLREGILCSGSDDGTVRIWDYTQDACINVLIGHTAPVRGLMWNTEVPYLLISGSWDYTIRVWDTRDGTCLDTTYDHGADVYGLTCHQSRPFTMASCSRDSTVRLWSLTPLISSLLLNILTDQPWEKIIGNTDTAMVPGSPPLLCGKVSRDIKQELDKLSLDIRAKRLRWFFECFSPPGGSSNLWDLVSVINGQDDSLLPASYSKGVMHMKHLLKFKTSEAQELTIVKMCKFGGGIGAPSKEERLKEAADIHLRLGQIQRYCELMVELGQWEKALSVAPGVSMKYWKKLMQRRVDQLMAEDNDDAIPYCIATGDTKKLVTFFTGRGQLLEALLIAQGACEGNIRAPQTDVLPSHPVTFDIFLSSLLHKVCQELAEWYFQDGCSVLAACCHLAVDNIKVSMCSLIRGNELELAACVGIVLGEAANQSTEYCLELLARKYMTTPTWYLSADLLQMIPDNCILLAKLCAYYPGSAAEINQLHERCGLPSLEECKALAEEAVCEGDLFSAVQFHLLSSEPENALRIGIDHIKEQLSGSDWTVDSVQPILDLMSYIRTDRLVMVKLTEARSELLILCGYIGGLLAIRRQYSSIVPALYEYTSQLLKRREVCVPLKIEQLSVELDAWRASTQTNSNPPSESALVLCGADYVTGSNLPSHSDVQLSCFTGQRIQGPLFLLEDGKSAISHNDALMWAKVNPFSPLGTGVRINPF</sequence>
<dbReference type="Proteomes" id="UP000694558">
    <property type="component" value="Chromosome 8"/>
</dbReference>
<feature type="repeat" description="WD" evidence="3">
    <location>
        <begin position="378"/>
        <end position="420"/>
    </location>
</feature>
<evidence type="ECO:0000256" key="3">
    <source>
        <dbReference type="PROSITE-ProRule" id="PRU00221"/>
    </source>
</evidence>
<dbReference type="InterPro" id="IPR015943">
    <property type="entry name" value="WD40/YVTN_repeat-like_dom_sf"/>
</dbReference>
<feature type="repeat" description="WD" evidence="3">
    <location>
        <begin position="421"/>
        <end position="463"/>
    </location>
</feature>